<dbReference type="GO" id="GO:0008483">
    <property type="term" value="F:transaminase activity"/>
    <property type="evidence" value="ECO:0007669"/>
    <property type="project" value="UniProtKB-KW"/>
</dbReference>
<comment type="caution">
    <text evidence="6">The sequence shown here is derived from an EMBL/GenBank/DDBJ whole genome shotgun (WGS) entry which is preliminary data.</text>
</comment>
<evidence type="ECO:0000256" key="2">
    <source>
        <dbReference type="ARBA" id="ARBA00022576"/>
    </source>
</evidence>
<evidence type="ECO:0000259" key="5">
    <source>
        <dbReference type="Pfam" id="PF00155"/>
    </source>
</evidence>
<evidence type="ECO:0000313" key="6">
    <source>
        <dbReference type="EMBL" id="MBC9716056.1"/>
    </source>
</evidence>
<dbReference type="EMBL" id="JACTVJ010000013">
    <property type="protein sequence ID" value="MBC9716056.1"/>
    <property type="molecule type" value="Genomic_DNA"/>
</dbReference>
<sequence>MTAPAREELLALAAASGHPVVDLTLGVADPVPGLRLPGPGRLPAHGYPPSAGTEELRAAAAGYLRRRFGVDLPRGAVAACAGAKEFISTAVLFLGTRDGERDTDGQRDTVLVPALRYPAYGTGAELAGCRIHQVPLDSEFRLILDAVPAAVVRRARALWVNSPANPTGAVEELAGVVRWGRERRIPVLSDEAYAETTWSRAPVSALQYGTEGVLAVHSLAKRSNAPGLRTGFYAGDPALVARLVTARRAAGLMASAESQALAAALLDDDGHARVQREHNARRMRELAALLDGSGVPVRRPDGGLFLWVRAPGADGSRFAAWAARTCGLVVMPGRAYGLRGQPYVRIAAIRDGAHLTRAFALLAEHLPAFAATSATAPPAPPASPAAPSPTSPPSPSSRPSPPKEHATP</sequence>
<dbReference type="SUPFAM" id="SSF53383">
    <property type="entry name" value="PLP-dependent transferases"/>
    <property type="match status" value="1"/>
</dbReference>
<dbReference type="CDD" id="cd00609">
    <property type="entry name" value="AAT_like"/>
    <property type="match status" value="1"/>
</dbReference>
<dbReference type="Proteomes" id="UP000642284">
    <property type="component" value="Unassembled WGS sequence"/>
</dbReference>
<evidence type="ECO:0000313" key="7">
    <source>
        <dbReference type="Proteomes" id="UP000642284"/>
    </source>
</evidence>
<reference evidence="6 7" key="1">
    <citation type="submission" date="2020-08" db="EMBL/GenBank/DDBJ databases">
        <title>Genemic of Streptomyces polyaspartic.</title>
        <authorList>
            <person name="Liu W."/>
        </authorList>
    </citation>
    <scope>NUCLEOTIDE SEQUENCE [LARGE SCALE GENOMIC DNA]</scope>
    <source>
        <strain evidence="6 7">TRM66268-LWL</strain>
    </source>
</reference>
<dbReference type="InterPro" id="IPR015424">
    <property type="entry name" value="PyrdxlP-dep_Trfase"/>
</dbReference>
<feature type="compositionally biased region" description="Pro residues" evidence="4">
    <location>
        <begin position="377"/>
        <end position="400"/>
    </location>
</feature>
<dbReference type="PANTHER" id="PTHR42832">
    <property type="entry name" value="AMINO ACID AMINOTRANSFERASE"/>
    <property type="match status" value="1"/>
</dbReference>
<keyword evidence="2 6" id="KW-0032">Aminotransferase</keyword>
<keyword evidence="7" id="KW-1185">Reference proteome</keyword>
<name>A0ABR7SKQ6_9ACTN</name>
<dbReference type="InterPro" id="IPR015421">
    <property type="entry name" value="PyrdxlP-dep_Trfase_major"/>
</dbReference>
<dbReference type="Gene3D" id="3.40.640.10">
    <property type="entry name" value="Type I PLP-dependent aspartate aminotransferase-like (Major domain)"/>
    <property type="match status" value="1"/>
</dbReference>
<dbReference type="PANTHER" id="PTHR42832:SF3">
    <property type="entry name" value="L-GLUTAMINE--4-(METHYLSULFANYL)-2-OXOBUTANOATE AMINOTRANSFERASE"/>
    <property type="match status" value="1"/>
</dbReference>
<proteinExistence type="predicted"/>
<dbReference type="RefSeq" id="WP_187816525.1">
    <property type="nucleotide sequence ID" value="NZ_JACTVJ010000013.1"/>
</dbReference>
<evidence type="ECO:0000256" key="4">
    <source>
        <dbReference type="SAM" id="MobiDB-lite"/>
    </source>
</evidence>
<protein>
    <submittedName>
        <fullName evidence="6">Aminotransferase class I/II-fold pyridoxal phosphate-dependent enzyme</fullName>
    </submittedName>
</protein>
<dbReference type="Gene3D" id="3.90.1150.10">
    <property type="entry name" value="Aspartate Aminotransferase, domain 1"/>
    <property type="match status" value="1"/>
</dbReference>
<evidence type="ECO:0000256" key="3">
    <source>
        <dbReference type="ARBA" id="ARBA00022679"/>
    </source>
</evidence>
<feature type="region of interest" description="Disordered" evidence="4">
    <location>
        <begin position="373"/>
        <end position="408"/>
    </location>
</feature>
<dbReference type="InterPro" id="IPR015422">
    <property type="entry name" value="PyrdxlP-dep_Trfase_small"/>
</dbReference>
<feature type="domain" description="Aminotransferase class I/classII large" evidence="5">
    <location>
        <begin position="44"/>
        <end position="348"/>
    </location>
</feature>
<dbReference type="Pfam" id="PF00155">
    <property type="entry name" value="Aminotran_1_2"/>
    <property type="match status" value="1"/>
</dbReference>
<keyword evidence="3" id="KW-0808">Transferase</keyword>
<dbReference type="InterPro" id="IPR004839">
    <property type="entry name" value="Aminotransferase_I/II_large"/>
</dbReference>
<comment type="cofactor">
    <cofactor evidence="1">
        <name>pyridoxal 5'-phosphate</name>
        <dbReference type="ChEBI" id="CHEBI:597326"/>
    </cofactor>
</comment>
<organism evidence="6 7">
    <name type="scientific">Streptomyces polyasparticus</name>
    <dbReference type="NCBI Taxonomy" id="2767826"/>
    <lineage>
        <taxon>Bacteria</taxon>
        <taxon>Bacillati</taxon>
        <taxon>Actinomycetota</taxon>
        <taxon>Actinomycetes</taxon>
        <taxon>Kitasatosporales</taxon>
        <taxon>Streptomycetaceae</taxon>
        <taxon>Streptomyces</taxon>
    </lineage>
</organism>
<accession>A0ABR7SKQ6</accession>
<dbReference type="InterPro" id="IPR050881">
    <property type="entry name" value="LL-DAP_aminotransferase"/>
</dbReference>
<gene>
    <name evidence="6" type="ORF">H9Y04_26290</name>
</gene>
<evidence type="ECO:0000256" key="1">
    <source>
        <dbReference type="ARBA" id="ARBA00001933"/>
    </source>
</evidence>